<dbReference type="PANTHER" id="PTHR11986">
    <property type="entry name" value="AMINOTRANSFERASE CLASS III"/>
    <property type="match status" value="1"/>
</dbReference>
<dbReference type="CDD" id="cd00610">
    <property type="entry name" value="OAT_like"/>
    <property type="match status" value="1"/>
</dbReference>
<dbReference type="SUPFAM" id="SSF53383">
    <property type="entry name" value="PLP-dependent transferases"/>
    <property type="match status" value="1"/>
</dbReference>
<dbReference type="NCBIfam" id="TIGR00707">
    <property type="entry name" value="argD"/>
    <property type="match status" value="1"/>
</dbReference>
<feature type="binding site" evidence="5">
    <location>
        <position position="284"/>
    </location>
    <ligand>
        <name>N(2)-acetyl-L-ornithine</name>
        <dbReference type="ChEBI" id="CHEBI:57805"/>
    </ligand>
</feature>
<evidence type="ECO:0000256" key="1">
    <source>
        <dbReference type="ARBA" id="ARBA00022576"/>
    </source>
</evidence>
<dbReference type="RefSeq" id="WP_379788655.1">
    <property type="nucleotide sequence ID" value="NZ_JBHSHL010000033.1"/>
</dbReference>
<feature type="binding site" evidence="5">
    <location>
        <begin position="227"/>
        <end position="230"/>
    </location>
    <ligand>
        <name>pyridoxal 5'-phosphate</name>
        <dbReference type="ChEBI" id="CHEBI:597326"/>
    </ligand>
</feature>
<comment type="catalytic activity">
    <reaction evidence="5">
        <text>N(2)-acetyl-L-ornithine + 2-oxoglutarate = N-acetyl-L-glutamate 5-semialdehyde + L-glutamate</text>
        <dbReference type="Rhea" id="RHEA:18049"/>
        <dbReference type="ChEBI" id="CHEBI:16810"/>
        <dbReference type="ChEBI" id="CHEBI:29123"/>
        <dbReference type="ChEBI" id="CHEBI:29985"/>
        <dbReference type="ChEBI" id="CHEBI:57805"/>
        <dbReference type="EC" id="2.6.1.11"/>
    </reaction>
</comment>
<comment type="cofactor">
    <cofactor evidence="5">
        <name>pyridoxal 5'-phosphate</name>
        <dbReference type="ChEBI" id="CHEBI:597326"/>
    </cofactor>
    <text evidence="5">Binds 1 pyridoxal phosphate per subunit.</text>
</comment>
<evidence type="ECO:0000256" key="3">
    <source>
        <dbReference type="ARBA" id="ARBA00022679"/>
    </source>
</evidence>
<accession>A0ABV9QMG2</accession>
<dbReference type="HAMAP" id="MF_01107">
    <property type="entry name" value="ArgD_aminotrans_3"/>
    <property type="match status" value="1"/>
</dbReference>
<dbReference type="GO" id="GO:0008483">
    <property type="term" value="F:transaminase activity"/>
    <property type="evidence" value="ECO:0007669"/>
    <property type="project" value="UniProtKB-KW"/>
</dbReference>
<dbReference type="InterPro" id="IPR015421">
    <property type="entry name" value="PyrdxlP-dep_Trfase_major"/>
</dbReference>
<keyword evidence="4 5" id="KW-0663">Pyridoxal phosphate</keyword>
<organism evidence="6 7">
    <name type="scientific">Filifactor villosus</name>
    <dbReference type="NCBI Taxonomy" id="29374"/>
    <lineage>
        <taxon>Bacteria</taxon>
        <taxon>Bacillati</taxon>
        <taxon>Bacillota</taxon>
        <taxon>Clostridia</taxon>
        <taxon>Peptostreptococcales</taxon>
        <taxon>Filifactoraceae</taxon>
        <taxon>Filifactor</taxon>
    </lineage>
</organism>
<dbReference type="Gene3D" id="3.90.1150.10">
    <property type="entry name" value="Aspartate Aminotransferase, domain 1"/>
    <property type="match status" value="1"/>
</dbReference>
<keyword evidence="2 5" id="KW-0028">Amino-acid biosynthesis</keyword>
<comment type="subcellular location">
    <subcellularLocation>
        <location evidence="5">Cytoplasm</location>
    </subcellularLocation>
</comment>
<comment type="caution">
    <text evidence="6">The sequence shown here is derived from an EMBL/GenBank/DDBJ whole genome shotgun (WGS) entry which is preliminary data.</text>
</comment>
<dbReference type="InterPro" id="IPR015422">
    <property type="entry name" value="PyrdxlP-dep_Trfase_small"/>
</dbReference>
<dbReference type="Gene3D" id="3.40.640.10">
    <property type="entry name" value="Type I PLP-dependent aspartate aminotransferase-like (Major domain)"/>
    <property type="match status" value="1"/>
</dbReference>
<comment type="subunit">
    <text evidence="5">Homodimer.</text>
</comment>
<sequence>MEKIKTNAEAMAIGKECLMNTYGRYGVAMVRGEGSYLYDADGKKYIDLLQGVAVNNLGHGYPKFIEAVKDQLDNLMHCANYFWIEPQVRLAKLIVDNSCFDKVFFGNSGAEANEGAIKIARKYQKDHGHPERYRVITMKQSFHGRTLATLTATGQDKVQIGFEPLPDGFDYATYNDIESVKAAVTDKTAAIMLEPIIGEGGVIVAQDQFLKDLRQLCDEKGLLLIFDEVQVGCGRTGKLFAHQWTGVEPDVMTMAKALGNGIPIGAIAAKGDAANTLQPGNHGTTFGGNPLATACGCAALSIILEENLLDRANEMGEYLVNRLNEMKKDHPCIKEVRGKGLIVGAVIDVEDAHVITDPCFEKGLILNCTAGNVLRFIPALTIEKEVLDEALAIMEECMKEAGL</sequence>
<feature type="binding site" evidence="5">
    <location>
        <begin position="109"/>
        <end position="110"/>
    </location>
    <ligand>
        <name>pyridoxal 5'-phosphate</name>
        <dbReference type="ChEBI" id="CHEBI:597326"/>
    </ligand>
</feature>
<evidence type="ECO:0000313" key="7">
    <source>
        <dbReference type="Proteomes" id="UP001595916"/>
    </source>
</evidence>
<dbReference type="EMBL" id="JBHSHL010000033">
    <property type="protein sequence ID" value="MFC4805118.1"/>
    <property type="molecule type" value="Genomic_DNA"/>
</dbReference>
<dbReference type="EC" id="2.6.1.11" evidence="5"/>
<dbReference type="Pfam" id="PF00202">
    <property type="entry name" value="Aminotran_3"/>
    <property type="match status" value="1"/>
</dbReference>
<evidence type="ECO:0000256" key="4">
    <source>
        <dbReference type="ARBA" id="ARBA00022898"/>
    </source>
</evidence>
<keyword evidence="7" id="KW-1185">Reference proteome</keyword>
<feature type="modified residue" description="N6-(pyridoxal phosphate)lysine" evidence="5">
    <location>
        <position position="256"/>
    </location>
</feature>
<feature type="binding site" evidence="5">
    <location>
        <position position="145"/>
    </location>
    <ligand>
        <name>N(2)-acetyl-L-ornithine</name>
        <dbReference type="ChEBI" id="CHEBI:57805"/>
    </ligand>
</feature>
<evidence type="ECO:0000256" key="5">
    <source>
        <dbReference type="HAMAP-Rule" id="MF_01107"/>
    </source>
</evidence>
<keyword evidence="5" id="KW-0055">Arginine biosynthesis</keyword>
<protein>
    <recommendedName>
        <fullName evidence="5">Acetylornithine aminotransferase</fullName>
        <shortName evidence="5">ACOAT</shortName>
        <ecNumber evidence="5">2.6.1.11</ecNumber>
    </recommendedName>
</protein>
<evidence type="ECO:0000256" key="2">
    <source>
        <dbReference type="ARBA" id="ARBA00022605"/>
    </source>
</evidence>
<feature type="binding site" evidence="5">
    <location>
        <position position="285"/>
    </location>
    <ligand>
        <name>pyridoxal 5'-phosphate</name>
        <dbReference type="ChEBI" id="CHEBI:597326"/>
    </ligand>
</feature>
<keyword evidence="3 5" id="KW-0808">Transferase</keyword>
<dbReference type="InterPro" id="IPR050103">
    <property type="entry name" value="Class-III_PLP-dep_AT"/>
</dbReference>
<keyword evidence="5" id="KW-0963">Cytoplasm</keyword>
<keyword evidence="1 5" id="KW-0032">Aminotransferase</keyword>
<dbReference type="InterPro" id="IPR015424">
    <property type="entry name" value="PyrdxlP-dep_Trfase"/>
</dbReference>
<dbReference type="PANTHER" id="PTHR11986:SF79">
    <property type="entry name" value="ACETYLORNITHINE AMINOTRANSFERASE, MITOCHONDRIAL"/>
    <property type="match status" value="1"/>
</dbReference>
<feature type="binding site" evidence="5">
    <location>
        <position position="142"/>
    </location>
    <ligand>
        <name>pyridoxal 5'-phosphate</name>
        <dbReference type="ChEBI" id="CHEBI:597326"/>
    </ligand>
</feature>
<proteinExistence type="inferred from homology"/>
<evidence type="ECO:0000313" key="6">
    <source>
        <dbReference type="EMBL" id="MFC4805118.1"/>
    </source>
</evidence>
<dbReference type="InterPro" id="IPR049704">
    <property type="entry name" value="Aminotrans_3_PPA_site"/>
</dbReference>
<dbReference type="InterPro" id="IPR004636">
    <property type="entry name" value="AcOrn/SuccOrn_fam"/>
</dbReference>
<dbReference type="InterPro" id="IPR005814">
    <property type="entry name" value="Aminotrans_3"/>
</dbReference>
<comment type="miscellaneous">
    <text evidence="5">May also have succinyldiaminopimelate aminotransferase activity, thus carrying out the corresponding step in lysine biosynthesis.</text>
</comment>
<dbReference type="PIRSF" id="PIRSF000521">
    <property type="entry name" value="Transaminase_4ab_Lys_Orn"/>
    <property type="match status" value="1"/>
</dbReference>
<name>A0ABV9QMG2_9FIRM</name>
<comment type="pathway">
    <text evidence="5">Amino-acid biosynthesis; L-arginine biosynthesis; N(2)-acetyl-L-ornithine from L-glutamate: step 4/4.</text>
</comment>
<dbReference type="NCBIfam" id="NF002325">
    <property type="entry name" value="PRK01278.1"/>
    <property type="match status" value="1"/>
</dbReference>
<dbReference type="Proteomes" id="UP001595916">
    <property type="component" value="Unassembled WGS sequence"/>
</dbReference>
<reference evidence="7" key="1">
    <citation type="journal article" date="2019" name="Int. J. Syst. Evol. Microbiol.">
        <title>The Global Catalogue of Microorganisms (GCM) 10K type strain sequencing project: providing services to taxonomists for standard genome sequencing and annotation.</title>
        <authorList>
            <consortium name="The Broad Institute Genomics Platform"/>
            <consortium name="The Broad Institute Genome Sequencing Center for Infectious Disease"/>
            <person name="Wu L."/>
            <person name="Ma J."/>
        </authorList>
    </citation>
    <scope>NUCLEOTIDE SEQUENCE [LARGE SCALE GENOMIC DNA]</scope>
    <source>
        <strain evidence="7">CCUG 46385</strain>
    </source>
</reference>
<comment type="similarity">
    <text evidence="5">Belongs to the class-III pyridoxal-phosphate-dependent aminotransferase family. ArgD subfamily.</text>
</comment>
<gene>
    <name evidence="5" type="primary">argD</name>
    <name evidence="6" type="ORF">ACFO4R_08480</name>
</gene>
<dbReference type="PROSITE" id="PS00600">
    <property type="entry name" value="AA_TRANSFER_CLASS_3"/>
    <property type="match status" value="1"/>
</dbReference>